<proteinExistence type="predicted"/>
<protein>
    <submittedName>
        <fullName evidence="1">Uncharacterized protein</fullName>
    </submittedName>
</protein>
<reference evidence="2" key="1">
    <citation type="journal article" date="2019" name="Int. J. Syst. Evol. Microbiol.">
        <title>The Global Catalogue of Microorganisms (GCM) 10K type strain sequencing project: providing services to taxonomists for standard genome sequencing and annotation.</title>
        <authorList>
            <consortium name="The Broad Institute Genomics Platform"/>
            <consortium name="The Broad Institute Genome Sequencing Center for Infectious Disease"/>
            <person name="Wu L."/>
            <person name="Ma J."/>
        </authorList>
    </citation>
    <scope>NUCLEOTIDE SEQUENCE [LARGE SCALE GENOMIC DNA]</scope>
    <source>
        <strain evidence="2">KCTC 52490</strain>
    </source>
</reference>
<gene>
    <name evidence="1" type="ORF">ACFS25_29175</name>
</gene>
<comment type="caution">
    <text evidence="1">The sequence shown here is derived from an EMBL/GenBank/DDBJ whole genome shotgun (WGS) entry which is preliminary data.</text>
</comment>
<evidence type="ECO:0000313" key="1">
    <source>
        <dbReference type="EMBL" id="MFD2937873.1"/>
    </source>
</evidence>
<sequence>MDAQLIITTEARLKQIVEDALGNALKDHYQEVSIQNFDTEPFGDHEWLYTVIPYPKGTIKQMSANGKIPGKIKSFGKRVLYDKATVIQGIRSGMIKSLTSEELNSRAKKQFNERLQNGCKLTNDELDQHARQVVATRIDRRKKANERKGGHTNHE</sequence>
<name>A0ABW6AU85_9BACT</name>
<dbReference type="RefSeq" id="WP_381508349.1">
    <property type="nucleotide sequence ID" value="NZ_JBHUOM010000048.1"/>
</dbReference>
<dbReference type="EMBL" id="JBHUOM010000048">
    <property type="protein sequence ID" value="MFD2937873.1"/>
    <property type="molecule type" value="Genomic_DNA"/>
</dbReference>
<keyword evidence="2" id="KW-1185">Reference proteome</keyword>
<dbReference type="Proteomes" id="UP001597512">
    <property type="component" value="Unassembled WGS sequence"/>
</dbReference>
<organism evidence="1 2">
    <name type="scientific">Spirosoma flavum</name>
    <dbReference type="NCBI Taxonomy" id="2048557"/>
    <lineage>
        <taxon>Bacteria</taxon>
        <taxon>Pseudomonadati</taxon>
        <taxon>Bacteroidota</taxon>
        <taxon>Cytophagia</taxon>
        <taxon>Cytophagales</taxon>
        <taxon>Cytophagaceae</taxon>
        <taxon>Spirosoma</taxon>
    </lineage>
</organism>
<evidence type="ECO:0000313" key="2">
    <source>
        <dbReference type="Proteomes" id="UP001597512"/>
    </source>
</evidence>
<accession>A0ABW6AU85</accession>